<evidence type="ECO:0000256" key="2">
    <source>
        <dbReference type="ARBA" id="ARBA00010271"/>
    </source>
</evidence>
<evidence type="ECO:0000256" key="6">
    <source>
        <dbReference type="SAM" id="Phobius"/>
    </source>
</evidence>
<keyword evidence="9" id="KW-1185">Reference proteome</keyword>
<dbReference type="InterPro" id="IPR004263">
    <property type="entry name" value="Exostosin"/>
</dbReference>
<keyword evidence="5" id="KW-0333">Golgi apparatus</keyword>
<evidence type="ECO:0000256" key="5">
    <source>
        <dbReference type="ARBA" id="ARBA00023034"/>
    </source>
</evidence>
<comment type="similarity">
    <text evidence="2">Belongs to the glycosyltransferase 47 family.</text>
</comment>
<sequence length="706" mass="81030">MSYQQSFTDHFCNKASAFNRTSEPEINDGGVVKTLQMHLMSTIIRPPQKLCHVEIRRLLLIMGIVVAVVVVFQLFALPFGTILSLPPASEDSVFMVGNVTLSSKSKPVISYIVPLAANNTNASDLEDEAEYEDEAKRIDTGFDSASYDDRDLDSSFVIYQDGNLHSETTFKKDVTYEKSMTIQNATSKSNNSTQQRGREFRYSSLEQVENSNINSKLHNDLKADNKKDGFASLPLVSPGISTKGVGNLNADLRISVLLANKSSMSNVKQATAKTSDLSQTVSVTLSNNVIMATNHRKRRRVMQPTSISQMNSLLVRSVAFSSSKRPRQLSARDRELLSAKFQIENAPILRNTPGLHASLFRNASMFIRSYELMERILKVYIYREGEKPIFHQPQLNGIYASEGWFMRLIEGNKQLVVRDPRKAHLFYLPFSLKRLRIAFDEQNSRGWKDLMIYLNNYVDMISEKYRFWNRTGGADHFLVACHDWALQVTKERMRNCIRVLCNANVGKGFKIGKDTTLPVTYVRKVEDPLRDLGGNPPSERPILAFFAGGMHGYLRPILLQHWENKEPDMKIFGPMPRDTQGKEHYREHMKSSKYCICARGYEVHTPRVVEAIFYECVPVIVSDNYVPPFFEVLDWETFAVFVQEKDIPNLRNILLSIPEEKYLAMQLGVKMVQQHFLWHKKPEKYDLFHMILHSVWYRRIFQMKAR</sequence>
<dbReference type="InterPro" id="IPR040911">
    <property type="entry name" value="Exostosin_GT47"/>
</dbReference>
<organism evidence="8 9">
    <name type="scientific">Liquidambar formosana</name>
    <name type="common">Formosan gum</name>
    <dbReference type="NCBI Taxonomy" id="63359"/>
    <lineage>
        <taxon>Eukaryota</taxon>
        <taxon>Viridiplantae</taxon>
        <taxon>Streptophyta</taxon>
        <taxon>Embryophyta</taxon>
        <taxon>Tracheophyta</taxon>
        <taxon>Spermatophyta</taxon>
        <taxon>Magnoliopsida</taxon>
        <taxon>eudicotyledons</taxon>
        <taxon>Gunneridae</taxon>
        <taxon>Pentapetalae</taxon>
        <taxon>Saxifragales</taxon>
        <taxon>Altingiaceae</taxon>
        <taxon>Liquidambar</taxon>
    </lineage>
</organism>
<proteinExistence type="inferred from homology"/>
<evidence type="ECO:0000313" key="9">
    <source>
        <dbReference type="Proteomes" id="UP001415857"/>
    </source>
</evidence>
<comment type="subcellular location">
    <subcellularLocation>
        <location evidence="1">Golgi apparatus membrane</location>
        <topology evidence="1">Single-pass type II membrane protein</topology>
    </subcellularLocation>
</comment>
<keyword evidence="3" id="KW-0808">Transferase</keyword>
<keyword evidence="6" id="KW-1133">Transmembrane helix</keyword>
<dbReference type="GO" id="GO:0000139">
    <property type="term" value="C:Golgi membrane"/>
    <property type="evidence" value="ECO:0007669"/>
    <property type="project" value="UniProtKB-SubCell"/>
</dbReference>
<dbReference type="PANTHER" id="PTHR11062">
    <property type="entry name" value="EXOSTOSIN HEPARAN SULFATE GLYCOSYLTRANSFERASE -RELATED"/>
    <property type="match status" value="1"/>
</dbReference>
<dbReference type="AlphaFoldDB" id="A0AAP0NBS0"/>
<dbReference type="GO" id="GO:0016757">
    <property type="term" value="F:glycosyltransferase activity"/>
    <property type="evidence" value="ECO:0007669"/>
    <property type="project" value="UniProtKB-KW"/>
</dbReference>
<keyword evidence="3" id="KW-0328">Glycosyltransferase</keyword>
<feature type="transmembrane region" description="Helical" evidence="6">
    <location>
        <begin position="58"/>
        <end position="79"/>
    </location>
</feature>
<evidence type="ECO:0000313" key="8">
    <source>
        <dbReference type="EMBL" id="KAK9269351.1"/>
    </source>
</evidence>
<keyword evidence="6" id="KW-0472">Membrane</keyword>
<name>A0AAP0NBS0_LIQFO</name>
<protein>
    <recommendedName>
        <fullName evidence="7">Exostosin GT47 domain-containing protein</fullName>
    </recommendedName>
</protein>
<dbReference type="EMBL" id="JBBPBK010000015">
    <property type="protein sequence ID" value="KAK9269351.1"/>
    <property type="molecule type" value="Genomic_DNA"/>
</dbReference>
<gene>
    <name evidence="8" type="ORF">L1049_001122</name>
</gene>
<comment type="caution">
    <text evidence="8">The sequence shown here is derived from an EMBL/GenBank/DDBJ whole genome shotgun (WGS) entry which is preliminary data.</text>
</comment>
<evidence type="ECO:0000256" key="1">
    <source>
        <dbReference type="ARBA" id="ARBA00004323"/>
    </source>
</evidence>
<reference evidence="8 9" key="1">
    <citation type="journal article" date="2024" name="Plant J.">
        <title>Genome sequences and population genomics reveal climatic adaptation and genomic divergence between two closely related sweetgum species.</title>
        <authorList>
            <person name="Xu W.Q."/>
            <person name="Ren C.Q."/>
            <person name="Zhang X.Y."/>
            <person name="Comes H.P."/>
            <person name="Liu X.H."/>
            <person name="Li Y.G."/>
            <person name="Kettle C.J."/>
            <person name="Jalonen R."/>
            <person name="Gaisberger H."/>
            <person name="Ma Y.Z."/>
            <person name="Qiu Y.X."/>
        </authorList>
    </citation>
    <scope>NUCLEOTIDE SEQUENCE [LARGE SCALE GENOMIC DNA]</scope>
    <source>
        <strain evidence="8">Hangzhou</strain>
    </source>
</reference>
<feature type="domain" description="Exostosin GT47" evidence="7">
    <location>
        <begin position="375"/>
        <end position="655"/>
    </location>
</feature>
<dbReference type="Proteomes" id="UP001415857">
    <property type="component" value="Unassembled WGS sequence"/>
</dbReference>
<dbReference type="PANTHER" id="PTHR11062:SF77">
    <property type="entry name" value="GLYCOSYLTRANSFERASE FAMILY EXOSTOSIN PROTEIN"/>
    <property type="match status" value="1"/>
</dbReference>
<dbReference type="Pfam" id="PF03016">
    <property type="entry name" value="Exostosin_GT47"/>
    <property type="match status" value="1"/>
</dbReference>
<keyword evidence="4" id="KW-0735">Signal-anchor</keyword>
<evidence type="ECO:0000259" key="7">
    <source>
        <dbReference type="Pfam" id="PF03016"/>
    </source>
</evidence>
<accession>A0AAP0NBS0</accession>
<evidence type="ECO:0000256" key="4">
    <source>
        <dbReference type="ARBA" id="ARBA00022968"/>
    </source>
</evidence>
<evidence type="ECO:0000256" key="3">
    <source>
        <dbReference type="ARBA" id="ARBA00022676"/>
    </source>
</evidence>
<keyword evidence="6" id="KW-0812">Transmembrane</keyword>